<dbReference type="GO" id="GO:0004784">
    <property type="term" value="F:superoxide dismutase activity"/>
    <property type="evidence" value="ECO:0007669"/>
    <property type="project" value="UniProtKB-EC"/>
</dbReference>
<comment type="cofactor">
    <cofactor evidence="2">
        <name>Cu cation</name>
        <dbReference type="ChEBI" id="CHEBI:23378"/>
    </cofactor>
    <text evidence="2">Binds 1 copper ion per subunit.</text>
</comment>
<dbReference type="InterPro" id="IPR001424">
    <property type="entry name" value="SOD_Cu_Zn_dom"/>
</dbReference>
<protein>
    <recommendedName>
        <fullName evidence="2">Superoxide dismutase [Cu-Zn]</fullName>
        <ecNumber evidence="2">1.15.1.1</ecNumber>
    </recommendedName>
</protein>
<dbReference type="RefSeq" id="WP_004580552.1">
    <property type="nucleotide sequence ID" value="NZ_AP028878.1"/>
</dbReference>
<dbReference type="InterPro" id="IPR018152">
    <property type="entry name" value="SOD_Cu/Zn_BS"/>
</dbReference>
<dbReference type="CDD" id="cd00305">
    <property type="entry name" value="Cu-Zn_Superoxide_Dismutase"/>
    <property type="match status" value="1"/>
</dbReference>
<feature type="region of interest" description="Disordered" evidence="3">
    <location>
        <begin position="80"/>
        <end position="107"/>
    </location>
</feature>
<proteinExistence type="inferred from homology"/>
<dbReference type="EMBL" id="APLQ01000011">
    <property type="protein sequence ID" value="ENO16266.1"/>
    <property type="molecule type" value="Genomic_DNA"/>
</dbReference>
<dbReference type="Gene3D" id="2.60.40.200">
    <property type="entry name" value="Superoxide dismutase, copper/zinc binding domain"/>
    <property type="match status" value="1"/>
</dbReference>
<comment type="catalytic activity">
    <reaction evidence="2">
        <text>2 superoxide + 2 H(+) = H2O2 + O2</text>
        <dbReference type="Rhea" id="RHEA:20696"/>
        <dbReference type="ChEBI" id="CHEBI:15378"/>
        <dbReference type="ChEBI" id="CHEBI:15379"/>
        <dbReference type="ChEBI" id="CHEBI:16240"/>
        <dbReference type="ChEBI" id="CHEBI:18421"/>
        <dbReference type="EC" id="1.15.1.1"/>
    </reaction>
</comment>
<evidence type="ECO:0000259" key="4">
    <source>
        <dbReference type="Pfam" id="PF00080"/>
    </source>
</evidence>
<evidence type="ECO:0000256" key="2">
    <source>
        <dbReference type="RuleBase" id="RU000393"/>
    </source>
</evidence>
<sequence>MSALPFVGFLAWGPAQALNLEAQSMDIEMHKVSADGVGESIGTITVRDHEEGVLFEPDLEGLDTGLHGFHLHQNPDCKPAEKDGEMTAAASAGGHLNPSNGEHHGPFEEGHLGDLPTLYFDDSGKATLPVLAPRLEYSDLDGRALVIHAGGDNYASEPEPLGGGGARVACGVIDNGDD</sequence>
<dbReference type="STRING" id="626887.J057_12956"/>
<dbReference type="NCBIfam" id="NF007628">
    <property type="entry name" value="PRK10290.1"/>
    <property type="match status" value="1"/>
</dbReference>
<comment type="similarity">
    <text evidence="1 2">Belongs to the Cu-Zn superoxide dismutase family.</text>
</comment>
<keyword evidence="2" id="KW-0862">Zinc</keyword>
<keyword evidence="2" id="KW-0479">Metal-binding</keyword>
<dbReference type="eggNOG" id="COG2032">
    <property type="taxonomic scope" value="Bacteria"/>
</dbReference>
<dbReference type="InterPro" id="IPR036423">
    <property type="entry name" value="SOD-like_Cu/Zn_dom_sf"/>
</dbReference>
<keyword evidence="2" id="KW-0186">Copper</keyword>
<dbReference type="HOGENOM" id="CLU_056632_7_1_6"/>
<dbReference type="InterPro" id="IPR024134">
    <property type="entry name" value="SOD_Cu/Zn_/chaperone"/>
</dbReference>
<evidence type="ECO:0000256" key="1">
    <source>
        <dbReference type="ARBA" id="ARBA00010457"/>
    </source>
</evidence>
<evidence type="ECO:0000256" key="3">
    <source>
        <dbReference type="SAM" id="MobiDB-lite"/>
    </source>
</evidence>
<gene>
    <name evidence="5" type="ORF">J057_12956</name>
</gene>
<comment type="cofactor">
    <cofactor evidence="2">
        <name>Zn(2+)</name>
        <dbReference type="ChEBI" id="CHEBI:29105"/>
    </cofactor>
    <text evidence="2">Binds 1 zinc ion per subunit.</text>
</comment>
<accession>N6WXF0</accession>
<name>N6WXF0_9GAMM</name>
<dbReference type="OrthoDB" id="5431326at2"/>
<dbReference type="GO" id="GO:0005507">
    <property type="term" value="F:copper ion binding"/>
    <property type="evidence" value="ECO:0007669"/>
    <property type="project" value="InterPro"/>
</dbReference>
<comment type="function">
    <text evidence="2">Destroys radicals which are normally produced within the cells and which are toxic to biological systems.</text>
</comment>
<keyword evidence="6" id="KW-1185">Reference proteome</keyword>
<dbReference type="AlphaFoldDB" id="N6WXF0"/>
<dbReference type="SUPFAM" id="SSF49329">
    <property type="entry name" value="Cu,Zn superoxide dismutase-like"/>
    <property type="match status" value="1"/>
</dbReference>
<dbReference type="Proteomes" id="UP000013165">
    <property type="component" value="Unassembled WGS sequence"/>
</dbReference>
<dbReference type="EC" id="1.15.1.1" evidence="2"/>
<comment type="caution">
    <text evidence="5">The sequence shown here is derived from an EMBL/GenBank/DDBJ whole genome shotgun (WGS) entry which is preliminary data.</text>
</comment>
<organism evidence="5 6">
    <name type="scientific">Marinobacter nanhaiticus D15-8W</name>
    <dbReference type="NCBI Taxonomy" id="626887"/>
    <lineage>
        <taxon>Bacteria</taxon>
        <taxon>Pseudomonadati</taxon>
        <taxon>Pseudomonadota</taxon>
        <taxon>Gammaproteobacteria</taxon>
        <taxon>Pseudomonadales</taxon>
        <taxon>Marinobacteraceae</taxon>
        <taxon>Marinobacter</taxon>
    </lineage>
</organism>
<feature type="domain" description="Superoxide dismutase copper/zinc binding" evidence="4">
    <location>
        <begin position="42"/>
        <end position="173"/>
    </location>
</feature>
<dbReference type="PROSITE" id="PS00332">
    <property type="entry name" value="SOD_CU_ZN_2"/>
    <property type="match status" value="1"/>
</dbReference>
<dbReference type="PATRIC" id="fig|626887.3.peg.2595"/>
<dbReference type="PANTHER" id="PTHR10003">
    <property type="entry name" value="SUPEROXIDE DISMUTASE CU-ZN -RELATED"/>
    <property type="match status" value="1"/>
</dbReference>
<keyword evidence="2" id="KW-0560">Oxidoreductase</keyword>
<reference evidence="5 6" key="1">
    <citation type="journal article" date="2013" name="Genome Announc.">
        <title>Genome Sequence of the Polycyclic Aromatic Hydrocarbon-Degrading Bacterium Strain Marinobacter nanhaiticus D15-8WT.</title>
        <authorList>
            <person name="Cui Z."/>
            <person name="Gao W."/>
            <person name="Li Q."/>
            <person name="Xu G."/>
            <person name="Zheng L."/>
        </authorList>
    </citation>
    <scope>NUCLEOTIDE SEQUENCE [LARGE SCALE GENOMIC DNA]</scope>
    <source>
        <strain evidence="5 6">D15-8W</strain>
    </source>
</reference>
<evidence type="ECO:0000313" key="6">
    <source>
        <dbReference type="Proteomes" id="UP000013165"/>
    </source>
</evidence>
<dbReference type="Pfam" id="PF00080">
    <property type="entry name" value="Sod_Cu"/>
    <property type="match status" value="1"/>
</dbReference>
<evidence type="ECO:0000313" key="5">
    <source>
        <dbReference type="EMBL" id="ENO16266.1"/>
    </source>
</evidence>